<keyword evidence="3" id="KW-1185">Reference proteome</keyword>
<dbReference type="CDD" id="cd00077">
    <property type="entry name" value="HDc"/>
    <property type="match status" value="1"/>
</dbReference>
<evidence type="ECO:0000259" key="1">
    <source>
        <dbReference type="Pfam" id="PF01966"/>
    </source>
</evidence>
<dbReference type="SUPFAM" id="SSF109604">
    <property type="entry name" value="HD-domain/PDEase-like"/>
    <property type="match status" value="1"/>
</dbReference>
<dbReference type="EMBL" id="FQZD01000007">
    <property type="protein sequence ID" value="SHI75118.1"/>
    <property type="molecule type" value="Genomic_DNA"/>
</dbReference>
<name>A0A1M6DQ62_9FIRM</name>
<evidence type="ECO:0000313" key="3">
    <source>
        <dbReference type="Proteomes" id="UP000322917"/>
    </source>
</evidence>
<proteinExistence type="predicted"/>
<dbReference type="InterPro" id="IPR003607">
    <property type="entry name" value="HD/PDEase_dom"/>
</dbReference>
<sequence length="163" mass="18823">MSKDKVIAKMKEIFREVPYGIDHTLQVLQDAELIMEGEGIGASERELISVVAILHDIGAVEAQRKYGSMEAIYQEKEGPTIARRILEELHYDSRFIERVCHIISFHHTPAKIDGLDFQIQWEADLLANLAYMDIRNDKEQLRQYIEEQFKTATGKALALERFM</sequence>
<organism evidence="2 3">
    <name type="scientific">Propionispora hippei DSM 15287</name>
    <dbReference type="NCBI Taxonomy" id="1123003"/>
    <lineage>
        <taxon>Bacteria</taxon>
        <taxon>Bacillati</taxon>
        <taxon>Bacillota</taxon>
        <taxon>Negativicutes</taxon>
        <taxon>Selenomonadales</taxon>
        <taxon>Sporomusaceae</taxon>
        <taxon>Propionispora</taxon>
    </lineage>
</organism>
<dbReference type="Proteomes" id="UP000322917">
    <property type="component" value="Unassembled WGS sequence"/>
</dbReference>
<dbReference type="InterPro" id="IPR006674">
    <property type="entry name" value="HD_domain"/>
</dbReference>
<dbReference type="AlphaFoldDB" id="A0A1M6DQ62"/>
<gene>
    <name evidence="2" type="ORF">SAMN02745170_00955</name>
</gene>
<protein>
    <submittedName>
        <fullName evidence="2">HD domain-containing protein</fullName>
    </submittedName>
</protein>
<dbReference type="RefSeq" id="WP_149733803.1">
    <property type="nucleotide sequence ID" value="NZ_FQZD01000007.1"/>
</dbReference>
<dbReference type="Pfam" id="PF01966">
    <property type="entry name" value="HD"/>
    <property type="match status" value="1"/>
</dbReference>
<dbReference type="Gene3D" id="1.10.3210.10">
    <property type="entry name" value="Hypothetical protein af1432"/>
    <property type="match status" value="1"/>
</dbReference>
<evidence type="ECO:0000313" key="2">
    <source>
        <dbReference type="EMBL" id="SHI75118.1"/>
    </source>
</evidence>
<feature type="domain" description="HD" evidence="1">
    <location>
        <begin position="21"/>
        <end position="113"/>
    </location>
</feature>
<reference evidence="2 3" key="1">
    <citation type="submission" date="2016-11" db="EMBL/GenBank/DDBJ databases">
        <authorList>
            <person name="Varghese N."/>
            <person name="Submissions S."/>
        </authorList>
    </citation>
    <scope>NUCLEOTIDE SEQUENCE [LARGE SCALE GENOMIC DNA]</scope>
    <source>
        <strain evidence="2 3">DSM 15287</strain>
    </source>
</reference>
<accession>A0A1M6DQ62</accession>
<dbReference type="OrthoDB" id="155250at2"/>